<dbReference type="EMBL" id="CM018041">
    <property type="protein sequence ID" value="KAA8533666.1"/>
    <property type="molecule type" value="Genomic_DNA"/>
</dbReference>
<gene>
    <name evidence="7" type="ORF">F0562_031183</name>
</gene>
<dbReference type="SUPFAM" id="SSF49764">
    <property type="entry name" value="HSP20-like chaperones"/>
    <property type="match status" value="1"/>
</dbReference>
<reference evidence="7 8" key="1">
    <citation type="submission" date="2019-09" db="EMBL/GenBank/DDBJ databases">
        <title>A chromosome-level genome assembly of the Chinese tupelo Nyssa sinensis.</title>
        <authorList>
            <person name="Yang X."/>
            <person name="Kang M."/>
            <person name="Yang Y."/>
            <person name="Xiong H."/>
            <person name="Wang M."/>
            <person name="Zhang Z."/>
            <person name="Wang Z."/>
            <person name="Wu H."/>
            <person name="Ma T."/>
            <person name="Liu J."/>
            <person name="Xi Z."/>
        </authorList>
    </citation>
    <scope>NUCLEOTIDE SEQUENCE [LARGE SCALE GENOMIC DNA]</scope>
    <source>
        <strain evidence="7">J267</strain>
        <tissue evidence="7">Leaf</tissue>
    </source>
</reference>
<dbReference type="CDD" id="cd06466">
    <property type="entry name" value="p23_CS_SGT1_like"/>
    <property type="match status" value="1"/>
</dbReference>
<dbReference type="PANTHER" id="PTHR45862">
    <property type="entry name" value="PROTEIN SGT1 HOMOLOG"/>
    <property type="match status" value="1"/>
</dbReference>
<feature type="domain" description="CS" evidence="6">
    <location>
        <begin position="8"/>
        <end position="97"/>
    </location>
</feature>
<evidence type="ECO:0000259" key="6">
    <source>
        <dbReference type="PROSITE" id="PS51203"/>
    </source>
</evidence>
<evidence type="ECO:0000256" key="1">
    <source>
        <dbReference type="ARBA" id="ARBA00008509"/>
    </source>
</evidence>
<accession>A0A5J5AUU9</accession>
<dbReference type="GO" id="GO:0006950">
    <property type="term" value="P:response to stress"/>
    <property type="evidence" value="ECO:0007669"/>
    <property type="project" value="UniProtKB-ARBA"/>
</dbReference>
<dbReference type="GO" id="GO:0051087">
    <property type="term" value="F:protein-folding chaperone binding"/>
    <property type="evidence" value="ECO:0007669"/>
    <property type="project" value="InterPro"/>
</dbReference>
<comment type="similarity">
    <text evidence="1">Belongs to the SGT1 family.</text>
</comment>
<dbReference type="InterPro" id="IPR007052">
    <property type="entry name" value="CS_dom"/>
</dbReference>
<evidence type="ECO:0000256" key="4">
    <source>
        <dbReference type="ARBA" id="ARBA00069423"/>
    </source>
</evidence>
<protein>
    <recommendedName>
        <fullName evidence="4">Protein SGT1 homolog</fullName>
    </recommendedName>
    <alternativeName>
        <fullName evidence="5">Suppressor of G2 allele of SKP1 homolog</fullName>
    </alternativeName>
</protein>
<organism evidence="7 8">
    <name type="scientific">Nyssa sinensis</name>
    <dbReference type="NCBI Taxonomy" id="561372"/>
    <lineage>
        <taxon>Eukaryota</taxon>
        <taxon>Viridiplantae</taxon>
        <taxon>Streptophyta</taxon>
        <taxon>Embryophyta</taxon>
        <taxon>Tracheophyta</taxon>
        <taxon>Spermatophyta</taxon>
        <taxon>Magnoliopsida</taxon>
        <taxon>eudicotyledons</taxon>
        <taxon>Gunneridae</taxon>
        <taxon>Pentapetalae</taxon>
        <taxon>asterids</taxon>
        <taxon>Cornales</taxon>
        <taxon>Nyssaceae</taxon>
        <taxon>Nyssa</taxon>
    </lineage>
</organism>
<evidence type="ECO:0000313" key="8">
    <source>
        <dbReference type="Proteomes" id="UP000325577"/>
    </source>
</evidence>
<evidence type="ECO:0000256" key="3">
    <source>
        <dbReference type="ARBA" id="ARBA00022803"/>
    </source>
</evidence>
<dbReference type="FunFam" id="2.60.40.790:FF:000041">
    <property type="entry name" value="Protein SGT1 homolog A"/>
    <property type="match status" value="1"/>
</dbReference>
<dbReference type="OrthoDB" id="1735230at2759"/>
<name>A0A5J5AUU9_9ASTE</name>
<evidence type="ECO:0000256" key="5">
    <source>
        <dbReference type="ARBA" id="ARBA00075471"/>
    </source>
</evidence>
<evidence type="ECO:0000313" key="7">
    <source>
        <dbReference type="EMBL" id="KAA8533666.1"/>
    </source>
</evidence>
<keyword evidence="8" id="KW-1185">Reference proteome</keyword>
<dbReference type="Proteomes" id="UP000325577">
    <property type="component" value="Linkage Group LG18"/>
</dbReference>
<keyword evidence="2" id="KW-0677">Repeat</keyword>
<keyword evidence="3" id="KW-0802">TPR repeat</keyword>
<dbReference type="Pfam" id="PF04969">
    <property type="entry name" value="CS"/>
    <property type="match status" value="1"/>
</dbReference>
<evidence type="ECO:0000256" key="2">
    <source>
        <dbReference type="ARBA" id="ARBA00022737"/>
    </source>
</evidence>
<dbReference type="InterPro" id="IPR008978">
    <property type="entry name" value="HSP20-like_chaperone"/>
</dbReference>
<proteinExistence type="inferred from homology"/>
<sequence>MDRLRTLFFGILHEFYQKPEEVVVTIFAKGVPAKNVEVDFGEQILSVIIHLPGQDPDIFQPRLFGKIIPQKCKFDVLSTKIEILLAKAEAIHWTSLEFSKEATVLQRINVPSGRSTCLYNMMIPNLEDSLMQNKSLIYG</sequence>
<dbReference type="Gene3D" id="2.60.40.790">
    <property type="match status" value="1"/>
</dbReference>
<dbReference type="PROSITE" id="PS51203">
    <property type="entry name" value="CS"/>
    <property type="match status" value="1"/>
</dbReference>
<dbReference type="AlphaFoldDB" id="A0A5J5AUU9"/>
<dbReference type="InterPro" id="IPR044563">
    <property type="entry name" value="Sgt1-like"/>
</dbReference>